<evidence type="ECO:0000256" key="3">
    <source>
        <dbReference type="HAMAP-Rule" id="MF_00849"/>
    </source>
</evidence>
<dbReference type="PANTHER" id="PTHR42908">
    <property type="entry name" value="TRANSLATION ELONGATION FACTOR-RELATED"/>
    <property type="match status" value="1"/>
</dbReference>
<sequence length="633" mass="68200">MSSARDFRNVAIVAHVDHGKTTLVDAMLRQSGAFAERAEPVDRVMDSGDLEREKGITILAKNTAVHRHHPDGSVTVINVIDTPGHADFGGEVERGLSMVDGVVLLVDASEGPLPQTRFVLRKALAACLPVILVVNKTDRPDARIEEVVEQSHDLLLDLASDLDDDAAEAAELALDLPVLYASGREGKASKVAPENGSAPDAANLDALFEVLLENIPAPKGDATAPLQAHVTNLDASAFLGRLALVRVHNGELRKGQNVAWMYADGVKNVKITELLQTVGVERRPGEVAVAGDIVAVAGIPDIMIGDTLADPDEPVALPRITVDEPAISVTIGTNTSPLAGRVQGHKLTARMVKARLDQELVGNVSLRVVDIGRPDAWEVQGRGELALAILVETMRREGFELTVGKPQVVTRQVDGKVHEPYEELTIDCPEEYLGAITQLLAARKGKMVQMSNHAAGWVRMEFIVPSRGLIGFRTVFLTETRGTGIANAVSHGYAPWAGEIRARHTGSLVSDRSGSVTPFAMIQLADRGQFFVEPGAETYEGMVVGINPRAEDLDINVTKEKKLTNMRSSTADVMETLAKPLQLDLEAAMEFCAADECVEVTPEVVRVRKVTLGATERARELSRRKARDRAAAQ</sequence>
<dbReference type="GO" id="GO:1990904">
    <property type="term" value="C:ribonucleoprotein complex"/>
    <property type="evidence" value="ECO:0007669"/>
    <property type="project" value="TreeGrafter"/>
</dbReference>
<dbReference type="InterPro" id="IPR005225">
    <property type="entry name" value="Small_GTP-bd"/>
</dbReference>
<dbReference type="GO" id="GO:0005829">
    <property type="term" value="C:cytosol"/>
    <property type="evidence" value="ECO:0007669"/>
    <property type="project" value="TreeGrafter"/>
</dbReference>
<dbReference type="GO" id="GO:0000049">
    <property type="term" value="F:tRNA binding"/>
    <property type="evidence" value="ECO:0007669"/>
    <property type="project" value="UniProtKB-KW"/>
</dbReference>
<dbReference type="InterPro" id="IPR027417">
    <property type="entry name" value="P-loop_NTPase"/>
</dbReference>
<dbReference type="FunFam" id="2.40.50.250:FF:000001">
    <property type="entry name" value="GTP-binding protein TypA"/>
    <property type="match status" value="1"/>
</dbReference>
<feature type="binding site" evidence="3">
    <location>
        <begin position="135"/>
        <end position="138"/>
    </location>
    <ligand>
        <name>GTP</name>
        <dbReference type="ChEBI" id="CHEBI:37565"/>
    </ligand>
</feature>
<dbReference type="InterPro" id="IPR006298">
    <property type="entry name" value="BipA"/>
</dbReference>
<keyword evidence="3" id="KW-0963">Cytoplasm</keyword>
<comment type="caution">
    <text evidence="5">The sequence shown here is derived from an EMBL/GenBank/DDBJ whole genome shotgun (WGS) entry which is preliminary data.</text>
</comment>
<dbReference type="PRINTS" id="PR00315">
    <property type="entry name" value="ELONGATNFCT"/>
</dbReference>
<dbReference type="NCBIfam" id="TIGR01394">
    <property type="entry name" value="TypA_BipA"/>
    <property type="match status" value="1"/>
</dbReference>
<dbReference type="EMBL" id="MUMY01000001">
    <property type="protein sequence ID" value="ONM50654.1"/>
    <property type="molecule type" value="Genomic_DNA"/>
</dbReference>
<dbReference type="InterPro" id="IPR035647">
    <property type="entry name" value="EFG_III/V"/>
</dbReference>
<dbReference type="CDD" id="cd03691">
    <property type="entry name" value="BipA_TypA_II"/>
    <property type="match status" value="1"/>
</dbReference>
<dbReference type="Pfam" id="PF03144">
    <property type="entry name" value="GTP_EFTU_D2"/>
    <property type="match status" value="1"/>
</dbReference>
<dbReference type="GO" id="GO:0000027">
    <property type="term" value="P:ribosomal large subunit assembly"/>
    <property type="evidence" value="ECO:0007669"/>
    <property type="project" value="UniProtKB-UniRule"/>
</dbReference>
<dbReference type="InterPro" id="IPR004161">
    <property type="entry name" value="EFTu-like_2"/>
</dbReference>
<comment type="catalytic activity">
    <reaction evidence="3">
        <text>GTP + H2O = GDP + phosphate + H(+)</text>
        <dbReference type="Rhea" id="RHEA:19669"/>
        <dbReference type="ChEBI" id="CHEBI:15377"/>
        <dbReference type="ChEBI" id="CHEBI:15378"/>
        <dbReference type="ChEBI" id="CHEBI:37565"/>
        <dbReference type="ChEBI" id="CHEBI:43474"/>
        <dbReference type="ChEBI" id="CHEBI:58189"/>
    </reaction>
</comment>
<evidence type="ECO:0000256" key="2">
    <source>
        <dbReference type="ARBA" id="ARBA00023134"/>
    </source>
</evidence>
<dbReference type="Gene3D" id="2.40.50.250">
    <property type="entry name" value="bipa protein"/>
    <property type="match status" value="1"/>
</dbReference>
<dbReference type="InterPro" id="IPR048876">
    <property type="entry name" value="BipA_C"/>
</dbReference>
<dbReference type="SUPFAM" id="SSF54980">
    <property type="entry name" value="EF-G C-terminal domain-like"/>
    <property type="match status" value="2"/>
</dbReference>
<dbReference type="GO" id="GO:0005525">
    <property type="term" value="F:GTP binding"/>
    <property type="evidence" value="ECO:0007669"/>
    <property type="project" value="UniProtKB-UniRule"/>
</dbReference>
<dbReference type="Pfam" id="PF00009">
    <property type="entry name" value="GTP_EFTU"/>
    <property type="match status" value="1"/>
</dbReference>
<dbReference type="InterPro" id="IPR042116">
    <property type="entry name" value="TypA/BipA_C"/>
</dbReference>
<dbReference type="HAMAP" id="MF_00849">
    <property type="entry name" value="BipA"/>
    <property type="match status" value="1"/>
</dbReference>
<feature type="binding site" evidence="3">
    <location>
        <begin position="17"/>
        <end position="22"/>
    </location>
    <ligand>
        <name>GTP</name>
        <dbReference type="ChEBI" id="CHEBI:37565"/>
    </ligand>
</feature>
<dbReference type="NCBIfam" id="TIGR00231">
    <property type="entry name" value="small_GTP"/>
    <property type="match status" value="1"/>
</dbReference>
<dbReference type="GO" id="GO:0043022">
    <property type="term" value="F:ribosome binding"/>
    <property type="evidence" value="ECO:0007669"/>
    <property type="project" value="UniProtKB-UniRule"/>
</dbReference>
<dbReference type="GO" id="GO:0003924">
    <property type="term" value="F:GTPase activity"/>
    <property type="evidence" value="ECO:0007669"/>
    <property type="project" value="UniProtKB-UniRule"/>
</dbReference>
<protein>
    <recommendedName>
        <fullName evidence="3">Large ribosomal subunit assembly factor BipA</fullName>
        <ecNumber evidence="3">3.6.5.-</ecNumber>
    </recommendedName>
    <alternativeName>
        <fullName evidence="3">GTP-binding protein BipA</fullName>
    </alternativeName>
</protein>
<dbReference type="Gene3D" id="2.40.30.10">
    <property type="entry name" value="Translation factors"/>
    <property type="match status" value="1"/>
</dbReference>
<dbReference type="InterPro" id="IPR047042">
    <property type="entry name" value="BipA_II"/>
</dbReference>
<dbReference type="EC" id="3.6.5.-" evidence="3"/>
<evidence type="ECO:0000313" key="5">
    <source>
        <dbReference type="EMBL" id="ONM50654.1"/>
    </source>
</evidence>
<reference evidence="5 6" key="1">
    <citation type="journal article" date="2016" name="Antonie Van Leeuwenhoek">
        <title>Nocardia donostiensis sp. nov., isolated from human respiratory specimens.</title>
        <authorList>
            <person name="Ercibengoa M."/>
            <person name="Bell M."/>
            <person name="Marimon J.M."/>
            <person name="Humrighouse B."/>
            <person name="Klenk H.P."/>
            <person name="Potter G."/>
            <person name="Perez-Trallero E."/>
        </authorList>
    </citation>
    <scope>NUCLEOTIDE SEQUENCE [LARGE SCALE GENOMIC DNA]</scope>
    <source>
        <strain evidence="5 6">X1655</strain>
    </source>
</reference>
<dbReference type="InterPro" id="IPR035651">
    <property type="entry name" value="BipA_V"/>
</dbReference>
<dbReference type="PANTHER" id="PTHR42908:SF8">
    <property type="entry name" value="TR-TYPE G DOMAIN-CONTAINING PROTEIN"/>
    <property type="match status" value="1"/>
</dbReference>
<keyword evidence="1 3" id="KW-0547">Nucleotide-binding</keyword>
<dbReference type="AlphaFoldDB" id="A0A1W0B3M1"/>
<keyword evidence="3" id="KW-0378">Hydrolase</keyword>
<comment type="subunit">
    <text evidence="3">Monomer.</text>
</comment>
<keyword evidence="3" id="KW-0690">Ribosome biogenesis</keyword>
<dbReference type="CDD" id="cd03710">
    <property type="entry name" value="BipA_TypA_C"/>
    <property type="match status" value="1"/>
</dbReference>
<comment type="subcellular location">
    <subcellularLocation>
        <location evidence="3">Cytoplasm</location>
    </subcellularLocation>
    <text evidence="3">Binds to ribosomes.</text>
</comment>
<keyword evidence="6" id="KW-1185">Reference proteome</keyword>
<gene>
    <name evidence="3" type="primary">bipA</name>
    <name evidence="5" type="ORF">B0T46_01810</name>
</gene>
<keyword evidence="2 3" id="KW-0342">GTP-binding</keyword>
<accession>A0A1W0B3M1</accession>
<dbReference type="GO" id="GO:0019843">
    <property type="term" value="F:rRNA binding"/>
    <property type="evidence" value="ECO:0007669"/>
    <property type="project" value="UniProtKB-KW"/>
</dbReference>
<organism evidence="5 6">
    <name type="scientific">Nocardia donostiensis</name>
    <dbReference type="NCBI Taxonomy" id="1538463"/>
    <lineage>
        <taxon>Bacteria</taxon>
        <taxon>Bacillati</taxon>
        <taxon>Actinomycetota</taxon>
        <taxon>Actinomycetes</taxon>
        <taxon>Mycobacteriales</taxon>
        <taxon>Nocardiaceae</taxon>
        <taxon>Nocardia</taxon>
    </lineage>
</organism>
<evidence type="ECO:0000259" key="4">
    <source>
        <dbReference type="PROSITE" id="PS51722"/>
    </source>
</evidence>
<keyword evidence="3" id="KW-0699">rRNA-binding</keyword>
<keyword evidence="3" id="KW-0694">RNA-binding</keyword>
<dbReference type="Proteomes" id="UP000188836">
    <property type="component" value="Unassembled WGS sequence"/>
</dbReference>
<evidence type="ECO:0000313" key="6">
    <source>
        <dbReference type="Proteomes" id="UP000188836"/>
    </source>
</evidence>
<dbReference type="PROSITE" id="PS51722">
    <property type="entry name" value="G_TR_2"/>
    <property type="match status" value="1"/>
</dbReference>
<dbReference type="FunFam" id="3.30.70.240:FF:000002">
    <property type="entry name" value="GTP-binding protein TypA"/>
    <property type="match status" value="1"/>
</dbReference>
<dbReference type="SUPFAM" id="SSF52540">
    <property type="entry name" value="P-loop containing nucleoside triphosphate hydrolases"/>
    <property type="match status" value="1"/>
</dbReference>
<keyword evidence="3" id="KW-0820">tRNA-binding</keyword>
<proteinExistence type="inferred from homology"/>
<dbReference type="Gene3D" id="3.30.70.240">
    <property type="match status" value="1"/>
</dbReference>
<dbReference type="FunFam" id="3.30.70.870:FF:000003">
    <property type="entry name" value="GTP-binding protein TypA"/>
    <property type="match status" value="1"/>
</dbReference>
<comment type="similarity">
    <text evidence="3">Belongs to the TRAFAC class translation factor GTPase superfamily. Classic translation factor GTPase family. BipA subfamily.</text>
</comment>
<dbReference type="Gene3D" id="3.30.70.870">
    <property type="entry name" value="Elongation Factor G (Translational Gtpase), domain 3"/>
    <property type="match status" value="1"/>
</dbReference>
<comment type="function">
    <text evidence="3">A 50S ribosomal subunit assembly protein with GTPase activity, required for 50S subunit assembly at low temperatures, may also play a role in translation. Binds GTP and analogs. Binds the 70S ribosome between the 30S and 50S subunits, in a similar position as ribosome-bound EF-G; it contacts a number of ribosomal proteins, both rRNAs and the A-site tRNA.</text>
</comment>
<dbReference type="STRING" id="1538463.B0T36_00375"/>
<dbReference type="InterPro" id="IPR000640">
    <property type="entry name" value="EFG_V-like"/>
</dbReference>
<evidence type="ECO:0000256" key="1">
    <source>
        <dbReference type="ARBA" id="ARBA00022741"/>
    </source>
</evidence>
<dbReference type="InterPro" id="IPR000795">
    <property type="entry name" value="T_Tr_GTP-bd_dom"/>
</dbReference>
<dbReference type="Pfam" id="PF00679">
    <property type="entry name" value="EFG_C"/>
    <property type="match status" value="1"/>
</dbReference>
<dbReference type="RefSeq" id="WP_077114635.1">
    <property type="nucleotide sequence ID" value="NZ_LOKT01000001.1"/>
</dbReference>
<dbReference type="CDD" id="cd01891">
    <property type="entry name" value="TypA_BipA"/>
    <property type="match status" value="1"/>
</dbReference>
<name>A0A1W0B3M1_9NOCA</name>
<dbReference type="InterPro" id="IPR047041">
    <property type="entry name" value="BipA_GTP-bd_dom"/>
</dbReference>
<dbReference type="Gene3D" id="3.40.50.300">
    <property type="entry name" value="P-loop containing nucleotide triphosphate hydrolases"/>
    <property type="match status" value="1"/>
</dbReference>
<feature type="domain" description="Tr-type G" evidence="4">
    <location>
        <begin position="5"/>
        <end position="219"/>
    </location>
</feature>
<dbReference type="SMART" id="SM00838">
    <property type="entry name" value="EFG_C"/>
    <property type="match status" value="1"/>
</dbReference>
<dbReference type="Pfam" id="PF21018">
    <property type="entry name" value="BipA_C"/>
    <property type="match status" value="1"/>
</dbReference>